<dbReference type="EMBL" id="JAVFWL010000002">
    <property type="protein sequence ID" value="KAK6737195.1"/>
    <property type="molecule type" value="Genomic_DNA"/>
</dbReference>
<keyword evidence="2" id="KW-1185">Reference proteome</keyword>
<sequence length="142" mass="15810">MMTLRVIITCVSTSGGPLISSISFERRESTVSFLRFVARKVAGWVTVDIEDYEDHSGNDEIIQTLLCFPKIRGIIFRRPRCFCSMCSALVTHAGPDVQIVEHCGDSSDSDGDTFYCEEATTGSADSELDSYDDLCLRDEDDF</sequence>
<name>A0ABR1CH33_NECAM</name>
<protein>
    <submittedName>
        <fullName evidence="1">Uncharacterized protein</fullName>
    </submittedName>
</protein>
<proteinExistence type="predicted"/>
<evidence type="ECO:0000313" key="2">
    <source>
        <dbReference type="Proteomes" id="UP001303046"/>
    </source>
</evidence>
<organism evidence="1 2">
    <name type="scientific">Necator americanus</name>
    <name type="common">Human hookworm</name>
    <dbReference type="NCBI Taxonomy" id="51031"/>
    <lineage>
        <taxon>Eukaryota</taxon>
        <taxon>Metazoa</taxon>
        <taxon>Ecdysozoa</taxon>
        <taxon>Nematoda</taxon>
        <taxon>Chromadorea</taxon>
        <taxon>Rhabditida</taxon>
        <taxon>Rhabditina</taxon>
        <taxon>Rhabditomorpha</taxon>
        <taxon>Strongyloidea</taxon>
        <taxon>Ancylostomatidae</taxon>
        <taxon>Bunostominae</taxon>
        <taxon>Necator</taxon>
    </lineage>
</organism>
<gene>
    <name evidence="1" type="primary">Necator_chrII.g7515</name>
    <name evidence="1" type="ORF">RB195_019721</name>
</gene>
<evidence type="ECO:0000313" key="1">
    <source>
        <dbReference type="EMBL" id="KAK6737195.1"/>
    </source>
</evidence>
<dbReference type="Proteomes" id="UP001303046">
    <property type="component" value="Unassembled WGS sequence"/>
</dbReference>
<accession>A0ABR1CH33</accession>
<comment type="caution">
    <text evidence="1">The sequence shown here is derived from an EMBL/GenBank/DDBJ whole genome shotgun (WGS) entry which is preliminary data.</text>
</comment>
<reference evidence="1 2" key="1">
    <citation type="submission" date="2023-08" db="EMBL/GenBank/DDBJ databases">
        <title>A Necator americanus chromosomal reference genome.</title>
        <authorList>
            <person name="Ilik V."/>
            <person name="Petrzelkova K.J."/>
            <person name="Pardy F."/>
            <person name="Fuh T."/>
            <person name="Niatou-Singa F.S."/>
            <person name="Gouil Q."/>
            <person name="Baker L."/>
            <person name="Ritchie M.E."/>
            <person name="Jex A.R."/>
            <person name="Gazzola D."/>
            <person name="Li H."/>
            <person name="Toshio Fujiwara R."/>
            <person name="Zhan B."/>
            <person name="Aroian R.V."/>
            <person name="Pafco B."/>
            <person name="Schwarz E.M."/>
        </authorList>
    </citation>
    <scope>NUCLEOTIDE SEQUENCE [LARGE SCALE GENOMIC DNA]</scope>
    <source>
        <strain evidence="1 2">Aroian</strain>
        <tissue evidence="1">Whole animal</tissue>
    </source>
</reference>